<comment type="caution">
    <text evidence="7">The sequence shown here is derived from an EMBL/GenBank/DDBJ whole genome shotgun (WGS) entry which is preliminary data.</text>
</comment>
<sequence length="141" mass="15283">MRRPHPRLETTGDVFGHRVLAHVIDNILLAVLFAAILFPGTVFGDLGVSIALIVGFAVVITYFFLLEGFWGYTPGKYLLGLVVVKSDGSDCTVGASIVRNLLWLVDSFPFANLVAVASILLTDDDQRVGDLAADTIVVKRH</sequence>
<comment type="subcellular location">
    <subcellularLocation>
        <location evidence="1">Membrane</location>
        <topology evidence="1">Multi-pass membrane protein</topology>
    </subcellularLocation>
</comment>
<feature type="domain" description="RDD" evidence="6">
    <location>
        <begin position="15"/>
        <end position="133"/>
    </location>
</feature>
<dbReference type="Proteomes" id="UP001596383">
    <property type="component" value="Unassembled WGS sequence"/>
</dbReference>
<keyword evidence="2 5" id="KW-0812">Transmembrane</keyword>
<name>A0ABD5SZP1_9EURY</name>
<keyword evidence="8" id="KW-1185">Reference proteome</keyword>
<dbReference type="AlphaFoldDB" id="A0ABD5SZP1"/>
<gene>
    <name evidence="7" type="ORF">ACFQE6_31690</name>
</gene>
<evidence type="ECO:0000313" key="8">
    <source>
        <dbReference type="Proteomes" id="UP001596383"/>
    </source>
</evidence>
<evidence type="ECO:0000313" key="7">
    <source>
        <dbReference type="EMBL" id="MFC6769431.1"/>
    </source>
</evidence>
<evidence type="ECO:0000256" key="3">
    <source>
        <dbReference type="ARBA" id="ARBA00022989"/>
    </source>
</evidence>
<evidence type="ECO:0000256" key="1">
    <source>
        <dbReference type="ARBA" id="ARBA00004141"/>
    </source>
</evidence>
<dbReference type="PANTHER" id="PTHR38480:SF1">
    <property type="entry name" value="SLR0254 PROTEIN"/>
    <property type="match status" value="1"/>
</dbReference>
<dbReference type="EMBL" id="JBHSWV010000748">
    <property type="protein sequence ID" value="MFC6769431.1"/>
    <property type="molecule type" value="Genomic_DNA"/>
</dbReference>
<organism evidence="7 8">
    <name type="scientific">Natrinema soli</name>
    <dbReference type="NCBI Taxonomy" id="1930624"/>
    <lineage>
        <taxon>Archaea</taxon>
        <taxon>Methanobacteriati</taxon>
        <taxon>Methanobacteriota</taxon>
        <taxon>Stenosarchaea group</taxon>
        <taxon>Halobacteria</taxon>
        <taxon>Halobacteriales</taxon>
        <taxon>Natrialbaceae</taxon>
        <taxon>Natrinema</taxon>
    </lineage>
</organism>
<protein>
    <submittedName>
        <fullName evidence="7">RDD family protein</fullName>
    </submittedName>
</protein>
<evidence type="ECO:0000256" key="5">
    <source>
        <dbReference type="SAM" id="Phobius"/>
    </source>
</evidence>
<dbReference type="InterPro" id="IPR010432">
    <property type="entry name" value="RDD"/>
</dbReference>
<evidence type="ECO:0000256" key="4">
    <source>
        <dbReference type="ARBA" id="ARBA00023136"/>
    </source>
</evidence>
<evidence type="ECO:0000259" key="6">
    <source>
        <dbReference type="Pfam" id="PF06271"/>
    </source>
</evidence>
<proteinExistence type="predicted"/>
<accession>A0ABD5SZP1</accession>
<keyword evidence="3 5" id="KW-1133">Transmembrane helix</keyword>
<keyword evidence="4 5" id="KW-0472">Membrane</keyword>
<dbReference type="PANTHER" id="PTHR38480">
    <property type="entry name" value="SLR0254 PROTEIN"/>
    <property type="match status" value="1"/>
</dbReference>
<reference evidence="7 8" key="1">
    <citation type="journal article" date="2019" name="Int. J. Syst. Evol. Microbiol.">
        <title>The Global Catalogue of Microorganisms (GCM) 10K type strain sequencing project: providing services to taxonomists for standard genome sequencing and annotation.</title>
        <authorList>
            <consortium name="The Broad Institute Genomics Platform"/>
            <consortium name="The Broad Institute Genome Sequencing Center for Infectious Disease"/>
            <person name="Wu L."/>
            <person name="Ma J."/>
        </authorList>
    </citation>
    <scope>NUCLEOTIDE SEQUENCE [LARGE SCALE GENOMIC DNA]</scope>
    <source>
        <strain evidence="7 8">LMG 29247</strain>
    </source>
</reference>
<feature type="transmembrane region" description="Helical" evidence="5">
    <location>
        <begin position="20"/>
        <end position="40"/>
    </location>
</feature>
<evidence type="ECO:0000256" key="2">
    <source>
        <dbReference type="ARBA" id="ARBA00022692"/>
    </source>
</evidence>
<dbReference type="Pfam" id="PF06271">
    <property type="entry name" value="RDD"/>
    <property type="match status" value="1"/>
</dbReference>
<dbReference type="RefSeq" id="WP_273742081.1">
    <property type="nucleotide sequence ID" value="NZ_JAQIVI010000748.1"/>
</dbReference>
<dbReference type="GO" id="GO:0016020">
    <property type="term" value="C:membrane"/>
    <property type="evidence" value="ECO:0007669"/>
    <property type="project" value="UniProtKB-SubCell"/>
</dbReference>
<feature type="transmembrane region" description="Helical" evidence="5">
    <location>
        <begin position="46"/>
        <end position="66"/>
    </location>
</feature>